<dbReference type="STRING" id="747525.W4KH13"/>
<sequence>MAVPDKYKQLGEFYKYYTGEMTAPVLTIIIGGNHEASNYLWELYHGGWLAPNIYFLGHAGCLQVNGIRIAGASGIFKSQDFHQGHLERLPYTASSMRSIYHIREYNVRRLSLLSSPHIFLSHDWPQGIEHHGDTRGLIRRKPFFRRDIDTGNLGSPPLMHLLRTLKPAWWFAAHLHVRFEALFTHDAGPSLNNEPPPATVHNPDEIVIEDIDEPDAAPSTEAVVVEKDASEPVSQSAPRINPDEILLDDEEEQIIDVESDPEFGETSPPILSYDPEWLAITRAFQPFFSLTRHQPPFPKEAQAWAMIEKELEWVKQNVGKKLAADDAHVSRPAFWRVDSCQKFAMTAPGPGQEGGPKHQQPPLYANPQTDAFADMLEIENKIAPRAAQSSRLAAGPSTTQAAARSVG</sequence>
<dbReference type="OrthoDB" id="407609at2759"/>
<name>W4KH13_HETIT</name>
<dbReference type="GO" id="GO:0000398">
    <property type="term" value="P:mRNA splicing, via spliceosome"/>
    <property type="evidence" value="ECO:0007669"/>
    <property type="project" value="TreeGrafter"/>
</dbReference>
<dbReference type="AlphaFoldDB" id="W4KH13"/>
<dbReference type="SMART" id="SM01124">
    <property type="entry name" value="DBR1"/>
    <property type="match status" value="1"/>
</dbReference>
<dbReference type="GO" id="GO:0008419">
    <property type="term" value="F:RNA lariat debranching enzyme activity"/>
    <property type="evidence" value="ECO:0007669"/>
    <property type="project" value="TreeGrafter"/>
</dbReference>
<accession>W4KH13</accession>
<dbReference type="PANTHER" id="PTHR12849:SF0">
    <property type="entry name" value="LARIAT DEBRANCHING ENZYME"/>
    <property type="match status" value="1"/>
</dbReference>
<dbReference type="InterPro" id="IPR007708">
    <property type="entry name" value="DBR1_C"/>
</dbReference>
<dbReference type="InParanoid" id="W4KH13"/>
<dbReference type="InterPro" id="IPR029052">
    <property type="entry name" value="Metallo-depent_PP-like"/>
</dbReference>
<gene>
    <name evidence="3" type="ORF">HETIRDRAFT_457218</name>
</gene>
<dbReference type="GeneID" id="20676803"/>
<dbReference type="Proteomes" id="UP000030671">
    <property type="component" value="Unassembled WGS sequence"/>
</dbReference>
<dbReference type="eggNOG" id="KOG2863">
    <property type="taxonomic scope" value="Eukaryota"/>
</dbReference>
<keyword evidence="4" id="KW-1185">Reference proteome</keyword>
<dbReference type="KEGG" id="hir:HETIRDRAFT_457218"/>
<protein>
    <recommendedName>
        <fullName evidence="2">Lariat debranching enzyme C-terminal domain-containing protein</fullName>
    </recommendedName>
</protein>
<proteinExistence type="predicted"/>
<dbReference type="Pfam" id="PF05011">
    <property type="entry name" value="DBR1"/>
    <property type="match status" value="1"/>
</dbReference>
<feature type="domain" description="Lariat debranching enzyme C-terminal" evidence="2">
    <location>
        <begin position="248"/>
        <end position="382"/>
    </location>
</feature>
<feature type="region of interest" description="Disordered" evidence="1">
    <location>
        <begin position="387"/>
        <end position="407"/>
    </location>
</feature>
<dbReference type="FunCoup" id="W4KH13">
    <property type="interactions" value="693"/>
</dbReference>
<reference evidence="3 4" key="1">
    <citation type="journal article" date="2012" name="New Phytol.">
        <title>Insight into trade-off between wood decay and parasitism from the genome of a fungal forest pathogen.</title>
        <authorList>
            <person name="Olson A."/>
            <person name="Aerts A."/>
            <person name="Asiegbu F."/>
            <person name="Belbahri L."/>
            <person name="Bouzid O."/>
            <person name="Broberg A."/>
            <person name="Canback B."/>
            <person name="Coutinho P.M."/>
            <person name="Cullen D."/>
            <person name="Dalman K."/>
            <person name="Deflorio G."/>
            <person name="van Diepen L.T."/>
            <person name="Dunand C."/>
            <person name="Duplessis S."/>
            <person name="Durling M."/>
            <person name="Gonthier P."/>
            <person name="Grimwood J."/>
            <person name="Fossdal C.G."/>
            <person name="Hansson D."/>
            <person name="Henrissat B."/>
            <person name="Hietala A."/>
            <person name="Himmelstrand K."/>
            <person name="Hoffmeister D."/>
            <person name="Hogberg N."/>
            <person name="James T.Y."/>
            <person name="Karlsson M."/>
            <person name="Kohler A."/>
            <person name="Kues U."/>
            <person name="Lee Y.H."/>
            <person name="Lin Y.C."/>
            <person name="Lind M."/>
            <person name="Lindquist E."/>
            <person name="Lombard V."/>
            <person name="Lucas S."/>
            <person name="Lunden K."/>
            <person name="Morin E."/>
            <person name="Murat C."/>
            <person name="Park J."/>
            <person name="Raffaello T."/>
            <person name="Rouze P."/>
            <person name="Salamov A."/>
            <person name="Schmutz J."/>
            <person name="Solheim H."/>
            <person name="Stahlberg J."/>
            <person name="Velez H."/>
            <person name="de Vries R.P."/>
            <person name="Wiebenga A."/>
            <person name="Woodward S."/>
            <person name="Yakovlev I."/>
            <person name="Garbelotto M."/>
            <person name="Martin F."/>
            <person name="Grigoriev I.V."/>
            <person name="Stenlid J."/>
        </authorList>
    </citation>
    <scope>NUCLEOTIDE SEQUENCE [LARGE SCALE GENOMIC DNA]</scope>
    <source>
        <strain evidence="3 4">TC 32-1</strain>
    </source>
</reference>
<feature type="region of interest" description="Disordered" evidence="1">
    <location>
        <begin position="347"/>
        <end position="366"/>
    </location>
</feature>
<dbReference type="GO" id="GO:0005634">
    <property type="term" value="C:nucleus"/>
    <property type="evidence" value="ECO:0007669"/>
    <property type="project" value="TreeGrafter"/>
</dbReference>
<organism evidence="3 4">
    <name type="scientific">Heterobasidion irregulare (strain TC 32-1)</name>
    <dbReference type="NCBI Taxonomy" id="747525"/>
    <lineage>
        <taxon>Eukaryota</taxon>
        <taxon>Fungi</taxon>
        <taxon>Dikarya</taxon>
        <taxon>Basidiomycota</taxon>
        <taxon>Agaricomycotina</taxon>
        <taxon>Agaricomycetes</taxon>
        <taxon>Russulales</taxon>
        <taxon>Bondarzewiaceae</taxon>
        <taxon>Heterobasidion</taxon>
        <taxon>Heterobasidion annosum species complex</taxon>
    </lineage>
</organism>
<dbReference type="EMBL" id="KI925455">
    <property type="protein sequence ID" value="ETW85004.1"/>
    <property type="molecule type" value="Genomic_DNA"/>
</dbReference>
<dbReference type="HOGENOM" id="CLU_005893_1_0_1"/>
<dbReference type="SUPFAM" id="SSF56300">
    <property type="entry name" value="Metallo-dependent phosphatases"/>
    <property type="match status" value="1"/>
</dbReference>
<evidence type="ECO:0000313" key="3">
    <source>
        <dbReference type="EMBL" id="ETW85004.1"/>
    </source>
</evidence>
<evidence type="ECO:0000256" key="1">
    <source>
        <dbReference type="SAM" id="MobiDB-lite"/>
    </source>
</evidence>
<evidence type="ECO:0000313" key="4">
    <source>
        <dbReference type="Proteomes" id="UP000030671"/>
    </source>
</evidence>
<dbReference type="RefSeq" id="XP_009541901.1">
    <property type="nucleotide sequence ID" value="XM_009543606.1"/>
</dbReference>
<dbReference type="PANTHER" id="PTHR12849">
    <property type="entry name" value="RNA LARIAT DEBRANCHING ENZYME"/>
    <property type="match status" value="1"/>
</dbReference>
<evidence type="ECO:0000259" key="2">
    <source>
        <dbReference type="SMART" id="SM01124"/>
    </source>
</evidence>